<dbReference type="Proteomes" id="UP000313066">
    <property type="component" value="Unassembled WGS sequence"/>
</dbReference>
<proteinExistence type="predicted"/>
<evidence type="ECO:0000313" key="1">
    <source>
        <dbReference type="EMBL" id="KAB8180705.1"/>
    </source>
</evidence>
<sequence length="135" mass="15185">MRRGFSVSTGFTTFSGISLLPSWQVSNMRVCVASKAGGWSKWCSISISQEALRGKSFSWLFPQLRPLPCVERPSESDDQAHPPLSKVFSKYEFGGTSAHISIFIAVASIRASRWRHTGPYQQDRISGTRHRRRPL</sequence>
<evidence type="ECO:0000313" key="2">
    <source>
        <dbReference type="Proteomes" id="UP000313066"/>
    </source>
</evidence>
<accession>A0A5N6BJV7</accession>
<dbReference type="RefSeq" id="WP_139578676.1">
    <property type="nucleotide sequence ID" value="NZ_VDMA02000020.1"/>
</dbReference>
<gene>
    <name evidence="1" type="ORF">FH610_030960</name>
</gene>
<reference evidence="1 2" key="1">
    <citation type="submission" date="2019-10" db="EMBL/GenBank/DDBJ databases">
        <title>Nonomuraea sp. nov., isolated from Phyllanthus amarus.</title>
        <authorList>
            <person name="Klykleung N."/>
            <person name="Tanasupawat S."/>
        </authorList>
    </citation>
    <scope>NUCLEOTIDE SEQUENCE [LARGE SCALE GENOMIC DNA]</scope>
    <source>
        <strain evidence="1 2">CR1-09</strain>
    </source>
</reference>
<comment type="caution">
    <text evidence="1">The sequence shown here is derived from an EMBL/GenBank/DDBJ whole genome shotgun (WGS) entry which is preliminary data.</text>
</comment>
<name>A0A5N6BJV7_9ACTN</name>
<dbReference type="EMBL" id="VDMA02000020">
    <property type="protein sequence ID" value="KAB8180705.1"/>
    <property type="molecule type" value="Genomic_DNA"/>
</dbReference>
<organism evidence="1 2">
    <name type="scientific">Microbispora catharanthi</name>
    <dbReference type="NCBI Taxonomy" id="1712871"/>
    <lineage>
        <taxon>Bacteria</taxon>
        <taxon>Bacillati</taxon>
        <taxon>Actinomycetota</taxon>
        <taxon>Actinomycetes</taxon>
        <taxon>Streptosporangiales</taxon>
        <taxon>Streptosporangiaceae</taxon>
        <taxon>Microbispora</taxon>
    </lineage>
</organism>
<dbReference type="AlphaFoldDB" id="A0A5N6BJV7"/>
<protein>
    <submittedName>
        <fullName evidence="1">Uncharacterized protein</fullName>
    </submittedName>
</protein>
<keyword evidence="2" id="KW-1185">Reference proteome</keyword>